<gene>
    <name evidence="2" type="ORF">FX988_01630</name>
</gene>
<keyword evidence="3" id="KW-1185">Reference proteome</keyword>
<evidence type="ECO:0000313" key="2">
    <source>
        <dbReference type="EMBL" id="QHJ11401.1"/>
    </source>
</evidence>
<reference evidence="2 3" key="1">
    <citation type="submission" date="2019-12" db="EMBL/GenBank/DDBJ databases">
        <title>Genome sequencing and assembly of endphytes of Porphyra tenera.</title>
        <authorList>
            <person name="Park J.M."/>
            <person name="Shin R."/>
            <person name="Jo S.H."/>
        </authorList>
    </citation>
    <scope>NUCLEOTIDE SEQUENCE [LARGE SCALE GENOMIC DNA]</scope>
    <source>
        <strain evidence="2 3">GPM4</strain>
    </source>
</reference>
<evidence type="ECO:0000313" key="3">
    <source>
        <dbReference type="Proteomes" id="UP000464524"/>
    </source>
</evidence>
<keyword evidence="2" id="KW-0328">Glycosyltransferase</keyword>
<organism evidence="2 3">
    <name type="scientific">Paraglaciecola mesophila</name>
    <dbReference type="NCBI Taxonomy" id="197222"/>
    <lineage>
        <taxon>Bacteria</taxon>
        <taxon>Pseudomonadati</taxon>
        <taxon>Pseudomonadota</taxon>
        <taxon>Gammaproteobacteria</taxon>
        <taxon>Alteromonadales</taxon>
        <taxon>Alteromonadaceae</taxon>
        <taxon>Paraglaciecola</taxon>
    </lineage>
</organism>
<accession>A0A857JKA1</accession>
<feature type="domain" description="Glycosyltransferase 2-like" evidence="1">
    <location>
        <begin position="10"/>
        <end position="138"/>
    </location>
</feature>
<dbReference type="Gene3D" id="3.90.550.10">
    <property type="entry name" value="Spore Coat Polysaccharide Biosynthesis Protein SpsA, Chain A"/>
    <property type="match status" value="1"/>
</dbReference>
<dbReference type="Pfam" id="PF00535">
    <property type="entry name" value="Glycos_transf_2"/>
    <property type="match status" value="1"/>
</dbReference>
<dbReference type="CDD" id="cd00761">
    <property type="entry name" value="Glyco_tranf_GTA_type"/>
    <property type="match status" value="1"/>
</dbReference>
<dbReference type="EC" id="2.4.1.305" evidence="2"/>
<dbReference type="PANTHER" id="PTHR43685:SF2">
    <property type="entry name" value="GLYCOSYLTRANSFERASE 2-LIKE DOMAIN-CONTAINING PROTEIN"/>
    <property type="match status" value="1"/>
</dbReference>
<dbReference type="EMBL" id="CP047656">
    <property type="protein sequence ID" value="QHJ11401.1"/>
    <property type="molecule type" value="Genomic_DNA"/>
</dbReference>
<sequence>MKYKTSDIAVVIPAFNCSATIINTLDRVFKQSPLPGEVIIVNDGSTDDTEAVIMSSRYFSLINYIYQDNAGPAVARNTAINNTEKLWVAFLDADDLWIDDCKLAKQIELANSNPLATLIDSFACIDWQGSKKINVKNVKNGNVFTEFLKSNAVNATSSVLAKTEIIKKVGGFNPSLKLGEDRLLWAKLAKEGEVHTLPLITVNKINEQGNLTSKGMKNYKYRLELVTELLDLEPVSENDVKSIWLVNLGEFMNLAFRTNNAKGFLMVFNDARKLSGHKVLTTKYIMLALYCKLFGTFKPFV</sequence>
<dbReference type="Proteomes" id="UP000464524">
    <property type="component" value="Chromosome"/>
</dbReference>
<protein>
    <submittedName>
        <fullName evidence="2">UDP-Glc:alpha-D-GlcNAc-diphosphoundecaprenol beta-1,3-glucosyltransferase WfgD</fullName>
        <ecNumber evidence="2">2.4.1.305</ecNumber>
    </submittedName>
</protein>
<evidence type="ECO:0000259" key="1">
    <source>
        <dbReference type="Pfam" id="PF00535"/>
    </source>
</evidence>
<dbReference type="KEGG" id="pmes:FX988_01630"/>
<dbReference type="SUPFAM" id="SSF53448">
    <property type="entry name" value="Nucleotide-diphospho-sugar transferases"/>
    <property type="match status" value="1"/>
</dbReference>
<dbReference type="InterPro" id="IPR001173">
    <property type="entry name" value="Glyco_trans_2-like"/>
</dbReference>
<dbReference type="OrthoDB" id="9802649at2"/>
<keyword evidence="2" id="KW-0808">Transferase</keyword>
<name>A0A857JKA1_9ALTE</name>
<dbReference type="InterPro" id="IPR050834">
    <property type="entry name" value="Glycosyltransf_2"/>
</dbReference>
<dbReference type="GO" id="GO:0016757">
    <property type="term" value="F:glycosyltransferase activity"/>
    <property type="evidence" value="ECO:0007669"/>
    <property type="project" value="UniProtKB-KW"/>
</dbReference>
<dbReference type="RefSeq" id="WP_160179152.1">
    <property type="nucleotide sequence ID" value="NZ_CP047656.1"/>
</dbReference>
<dbReference type="PANTHER" id="PTHR43685">
    <property type="entry name" value="GLYCOSYLTRANSFERASE"/>
    <property type="match status" value="1"/>
</dbReference>
<dbReference type="InterPro" id="IPR029044">
    <property type="entry name" value="Nucleotide-diphossugar_trans"/>
</dbReference>
<dbReference type="AlphaFoldDB" id="A0A857JKA1"/>
<proteinExistence type="predicted"/>